<keyword evidence="2" id="KW-1185">Reference proteome</keyword>
<evidence type="ECO:0000313" key="1">
    <source>
        <dbReference type="EMBL" id="SNQ50660.1"/>
    </source>
</evidence>
<accession>A0A2I2KYC7</accession>
<name>A0A2I2KYC7_9ACTN</name>
<evidence type="ECO:0000313" key="2">
    <source>
        <dbReference type="Proteomes" id="UP000234331"/>
    </source>
</evidence>
<sequence>MPPAMVKKHHAATPGKGSATVRVILSTARRSRHKKGIPSTWNDIYNRARGRARNLDNKVMKRS</sequence>
<organism evidence="1 2">
    <name type="scientific">Frankia canadensis</name>
    <dbReference type="NCBI Taxonomy" id="1836972"/>
    <lineage>
        <taxon>Bacteria</taxon>
        <taxon>Bacillati</taxon>
        <taxon>Actinomycetota</taxon>
        <taxon>Actinomycetes</taxon>
        <taxon>Frankiales</taxon>
        <taxon>Frankiaceae</taxon>
        <taxon>Frankia</taxon>
    </lineage>
</organism>
<dbReference type="EMBL" id="FZMO01000445">
    <property type="protein sequence ID" value="SNQ50660.1"/>
    <property type="molecule type" value="Genomic_DNA"/>
</dbReference>
<gene>
    <name evidence="1" type="ORF">FRACA_50048</name>
</gene>
<protein>
    <submittedName>
        <fullName evidence="1">Uncharacterized protein</fullName>
    </submittedName>
</protein>
<reference evidence="1 2" key="1">
    <citation type="submission" date="2017-06" db="EMBL/GenBank/DDBJ databases">
        <authorList>
            <person name="Kim H.J."/>
            <person name="Triplett B.A."/>
        </authorList>
    </citation>
    <scope>NUCLEOTIDE SEQUENCE [LARGE SCALE GENOMIC DNA]</scope>
    <source>
        <strain evidence="1">FRACA_ARgP5</strain>
    </source>
</reference>
<dbReference type="Proteomes" id="UP000234331">
    <property type="component" value="Unassembled WGS sequence"/>
</dbReference>
<proteinExistence type="predicted"/>
<dbReference type="AlphaFoldDB" id="A0A2I2KYC7"/>